<name>A0A7S8IGG6_9CHLR</name>
<evidence type="ECO:0000313" key="3">
    <source>
        <dbReference type="Proteomes" id="UP000594468"/>
    </source>
</evidence>
<dbReference type="RefSeq" id="WP_195172735.1">
    <property type="nucleotide sequence ID" value="NZ_CP062983.1"/>
</dbReference>
<dbReference type="SMART" id="SM00287">
    <property type="entry name" value="SH3b"/>
    <property type="match status" value="1"/>
</dbReference>
<sequence>MRSTPGSTINKSLHMFRLAFVVVIVFAASIIEAQTSISINEQQTGEISTATPQVIYTFQGSAGQAVTVDIAAVDPLRVQFGLFDEGGVLLFAGMNPSQALQQTETITLPEDGTYIIQIISSNGQQGSFNLTLSASETPVAPETQSCETIMRQIVTVLDQYCSMTGRNQACYGNVLVEAQPSDRVMDLSSFRFSQEGDILDLLNLSGMELSPLDTATGQWGVALMQVQANLPESLPGTNVTMLVFGNMQVVDASTMNGLASAPFSPMQSIYIRPGLGATRCENTPDHGMLIQTPEGAGQIELTINDIQINVGSTVFVNPDLSSATLNFSTLEGSVDVTTQGTTQTATTGMKVSVPINEQLLPDGPPNEPIPFDPATLALLPLDGLLPSAPEPAEIGASRPLNSDECIATVTGNQRINVRQGPGTIYDVIGGLDVGEDVQVTGQSGSGWYEIDYNGYEAWLGSSVVELSGPCDDLPYAYIPPTPTPPATATPTATATPLVTITPMVTPTPTITTTPVPGTGRVAGDNEYPGVKVDYFSESPVYLSGAISDPTGDRQDTVNWALTNTQYAENADFYLSIGCVGTGSSHTVILIDGNRYNCGNGYNFVQPLVEVPMSGSFTITFDNQVDGAYVDWSAFLNIIENEPVR</sequence>
<accession>A0A7S8IGG6</accession>
<evidence type="ECO:0000259" key="1">
    <source>
        <dbReference type="PROSITE" id="PS51781"/>
    </source>
</evidence>
<gene>
    <name evidence="2" type="ORF">G4Y79_09925</name>
</gene>
<dbReference type="KEGG" id="pmet:G4Y79_09925"/>
<dbReference type="InterPro" id="IPR003646">
    <property type="entry name" value="SH3-like_bac-type"/>
</dbReference>
<organism evidence="2 3">
    <name type="scientific">Phototrophicus methaneseepsis</name>
    <dbReference type="NCBI Taxonomy" id="2710758"/>
    <lineage>
        <taxon>Bacteria</taxon>
        <taxon>Bacillati</taxon>
        <taxon>Chloroflexota</taxon>
        <taxon>Candidatus Thermofontia</taxon>
        <taxon>Phototrophicales</taxon>
        <taxon>Phototrophicaceae</taxon>
        <taxon>Phototrophicus</taxon>
    </lineage>
</organism>
<dbReference type="AlphaFoldDB" id="A0A7S8IGG6"/>
<dbReference type="Pfam" id="PF08239">
    <property type="entry name" value="SH3_3"/>
    <property type="match status" value="1"/>
</dbReference>
<evidence type="ECO:0000313" key="2">
    <source>
        <dbReference type="EMBL" id="QPC84672.1"/>
    </source>
</evidence>
<feature type="domain" description="SH3b" evidence="1">
    <location>
        <begin position="404"/>
        <end position="468"/>
    </location>
</feature>
<keyword evidence="3" id="KW-1185">Reference proteome</keyword>
<dbReference type="Proteomes" id="UP000594468">
    <property type="component" value="Chromosome"/>
</dbReference>
<protein>
    <submittedName>
        <fullName evidence="2">SH3 domain-containing protein</fullName>
    </submittedName>
</protein>
<dbReference type="Gene3D" id="2.60.120.380">
    <property type="match status" value="1"/>
</dbReference>
<reference evidence="2 3" key="1">
    <citation type="submission" date="2020-02" db="EMBL/GenBank/DDBJ databases">
        <authorList>
            <person name="Zheng R.K."/>
            <person name="Sun C.M."/>
        </authorList>
    </citation>
    <scope>NUCLEOTIDE SEQUENCE [LARGE SCALE GENOMIC DNA]</scope>
    <source>
        <strain evidence="3">rifampicinis</strain>
    </source>
</reference>
<proteinExistence type="predicted"/>
<dbReference type="EMBL" id="CP062983">
    <property type="protein sequence ID" value="QPC84672.1"/>
    <property type="molecule type" value="Genomic_DNA"/>
</dbReference>
<dbReference type="Gene3D" id="2.30.30.40">
    <property type="entry name" value="SH3 Domains"/>
    <property type="match status" value="1"/>
</dbReference>
<dbReference type="PROSITE" id="PS51781">
    <property type="entry name" value="SH3B"/>
    <property type="match status" value="1"/>
</dbReference>